<keyword evidence="3" id="KW-1185">Reference proteome</keyword>
<accession>A0ABD2YSG6</accession>
<evidence type="ECO:0000256" key="1">
    <source>
        <dbReference type="SAM" id="MobiDB-lite"/>
    </source>
</evidence>
<feature type="region of interest" description="Disordered" evidence="1">
    <location>
        <begin position="22"/>
        <end position="64"/>
    </location>
</feature>
<sequence>MEFKERGTIDRDMERKRDLVALEEEKRESTRMEGKRQKGLEKRKSRGLGEVNARGKTQKLLPTSSSPNLLGKAIMPYGTAVVEIEKTVDMFAHTQDPLTLYKNKERASMVVARTKTAGSQMVGPAAFHFVNLAKNDSADVFNEGARAMGDDAITMRCTTTAAVCMLGINSKNLAELTCQHTASVKRRLEMERGVKMADAAVTSILRCLDQINARKGFLEEFVDIFDKKYGTRSILLGIMEEIDAIMEEATKAFGNVDRPKIMQMESSSIEGSSQRAPNPEDILVGLDDDLMTVCFDEESWPMGILNYNAPVKPKQLILPRLKGLRRLLLLLERGMRETSRHEVAKVKIVKEWWVN</sequence>
<gene>
    <name evidence="2" type="ORF">ACH5RR_029698</name>
</gene>
<feature type="compositionally biased region" description="Basic and acidic residues" evidence="1">
    <location>
        <begin position="22"/>
        <end position="42"/>
    </location>
</feature>
<dbReference type="AlphaFoldDB" id="A0ABD2YSG6"/>
<reference evidence="2 3" key="1">
    <citation type="submission" date="2024-11" db="EMBL/GenBank/DDBJ databases">
        <title>A near-complete genome assembly of Cinchona calisaya.</title>
        <authorList>
            <person name="Lian D.C."/>
            <person name="Zhao X.W."/>
            <person name="Wei L."/>
        </authorList>
    </citation>
    <scope>NUCLEOTIDE SEQUENCE [LARGE SCALE GENOMIC DNA]</scope>
    <source>
        <tissue evidence="2">Nenye</tissue>
    </source>
</reference>
<evidence type="ECO:0000313" key="3">
    <source>
        <dbReference type="Proteomes" id="UP001630127"/>
    </source>
</evidence>
<protein>
    <submittedName>
        <fullName evidence="2">Uncharacterized protein</fullName>
    </submittedName>
</protein>
<dbReference type="EMBL" id="JBJUIK010000012">
    <property type="protein sequence ID" value="KAL3510297.1"/>
    <property type="molecule type" value="Genomic_DNA"/>
</dbReference>
<proteinExistence type="predicted"/>
<name>A0ABD2YSG6_9GENT</name>
<comment type="caution">
    <text evidence="2">The sequence shown here is derived from an EMBL/GenBank/DDBJ whole genome shotgun (WGS) entry which is preliminary data.</text>
</comment>
<evidence type="ECO:0000313" key="2">
    <source>
        <dbReference type="EMBL" id="KAL3510297.1"/>
    </source>
</evidence>
<dbReference type="Proteomes" id="UP001630127">
    <property type="component" value="Unassembled WGS sequence"/>
</dbReference>
<organism evidence="2 3">
    <name type="scientific">Cinchona calisaya</name>
    <dbReference type="NCBI Taxonomy" id="153742"/>
    <lineage>
        <taxon>Eukaryota</taxon>
        <taxon>Viridiplantae</taxon>
        <taxon>Streptophyta</taxon>
        <taxon>Embryophyta</taxon>
        <taxon>Tracheophyta</taxon>
        <taxon>Spermatophyta</taxon>
        <taxon>Magnoliopsida</taxon>
        <taxon>eudicotyledons</taxon>
        <taxon>Gunneridae</taxon>
        <taxon>Pentapetalae</taxon>
        <taxon>asterids</taxon>
        <taxon>lamiids</taxon>
        <taxon>Gentianales</taxon>
        <taxon>Rubiaceae</taxon>
        <taxon>Cinchonoideae</taxon>
        <taxon>Cinchoneae</taxon>
        <taxon>Cinchona</taxon>
    </lineage>
</organism>